<evidence type="ECO:0000256" key="5">
    <source>
        <dbReference type="ARBA" id="ARBA00022695"/>
    </source>
</evidence>
<dbReference type="GO" id="GO:0008233">
    <property type="term" value="F:peptidase activity"/>
    <property type="evidence" value="ECO:0007669"/>
    <property type="project" value="UniProtKB-KW"/>
</dbReference>
<evidence type="ECO:0000256" key="12">
    <source>
        <dbReference type="SAM" id="MobiDB-lite"/>
    </source>
</evidence>
<keyword evidence="16" id="KW-1185">Reference proteome</keyword>
<keyword evidence="4" id="KW-0808">Transferase</keyword>
<evidence type="ECO:0000256" key="4">
    <source>
        <dbReference type="ARBA" id="ARBA00022679"/>
    </source>
</evidence>
<sequence>MVTTITQAFFEQHLKPHTNEQLKSCNWLHLTAANGLDIPYLGYVELDVEVLSTVSPQMGILVVKDPPDSVSIRRKAAVPGLLGMNIINGCYSVLFRELGNNLFSSPLVQQAGKEWVRALSECQQLERLLQTGRVGEAVALPGPAIRIPAGSLQFVRATCNQGPGPALDSVMLEPLPYGKGYLPVNLLISSALLAVSRGTVNIPIVNVGKEDQWLKPKTVLGSLHLADLHSPSMSVHVEEQFEDPGRRVVFIQSMAACPQPLPPPLPGLDELKWPDVPPEDVQAAKTLLTKYRDAFSFGDGELGCTNLIHHNIPVIDETAVRQRYRRLPPSQFSLVKAHIQDLLQRDIVRVSCSPYSSPIVVVQKKDGDIRLCVDYRQLNAKTRKDAYPLPRIEESLDALTGAKWFSTLDLASGYNQVPMAEKDKEKTAFCTPFGLFEFNRMPFGLCNAPGTFQRLMERIFGDQSFQSLLLYLDDIVIFSTTFSQHLQRLEMVLSRLQQHNLKLKMSKCHFFQREVKYLGHVISSDGVATDPEKTRAIAEWKRPSTVTELRSFVGFCSYYRRYVEGFAKHAAPLHRLVGELEGGPKKPRSRVSVKLGGHWSEHCEQAFQTLKNKLITAPVLGYANFQQPFILETDASHQGLGAVLSQEQDGVRKPIAFASRGLKPTERNMSNYSSMKLEFLALKWAVTEKFREYLLGTTFTVYTDNNPLSYLQTAKLAAVEQRWASQLASFHFDIKYRPGAANGNADALSRQPNTPGPQSLPAVVPGLSIPSQVANSSIQHRGEQPWLPASTMVIDAAPVRERADLQALQATDPVIKPFLIYWRRGHPPNKVERSRESDQVLELARQWRRIREKDCVLYREVQMPPGRKTVHQLLLPKALQTEVLTSLHDNHGHQGTERTTALVRERCYWPNMHLDIDQWCKECERCVIAKAVRPSVRTFMGHLTASKPLEVLAIDFTTLERASDGREHILVVTDVFSKFTQAYPTSDQKAHTVVKILTEKWFYTYGVPKWVHSDQGRSFEGELLKRLCQLYDVAKTRTTPYHPEGNGQCERFNRTLHDLLRSLPGDKKRKWPQMLPQLLFAYNTTVHQSTGHSPYELMFGQKPQLPVDLLLGRADEETPSTTPDDWVKEHQDHLASVYVNARKQLGAAAEARERRQPPTITSILAVGTLVYRKNYGPGRRKIQDVWESTVYQVVECLDDVGAVYKIQSRNKPEQRKNVHRSQIRPITEKGALVSEPLTESPPPSQWDDIPPLESEIEEEDSNDSFSPGFVVLPNVPSQNRRNSGQMETHLMTEKELDSDAPPLDTGVVPIQQPPGPPENGPQSPERPETALQSLEPEPVVVRRSHRNTAGQHSNPFNLPRPLAQPTPPLLVPT</sequence>
<feature type="compositionally biased region" description="Polar residues" evidence="12">
    <location>
        <begin position="1275"/>
        <end position="1284"/>
    </location>
</feature>
<dbReference type="FunFam" id="3.30.70.270:FF:000020">
    <property type="entry name" value="Transposon Tf2-6 polyprotein-like Protein"/>
    <property type="match status" value="1"/>
</dbReference>
<keyword evidence="7" id="KW-0255">Endonuclease</keyword>
<dbReference type="GO" id="GO:0004523">
    <property type="term" value="F:RNA-DNA hybrid ribonuclease activity"/>
    <property type="evidence" value="ECO:0007669"/>
    <property type="project" value="UniProtKB-EC"/>
</dbReference>
<dbReference type="Gene3D" id="3.30.420.10">
    <property type="entry name" value="Ribonuclease H-like superfamily/Ribonuclease H"/>
    <property type="match status" value="1"/>
</dbReference>
<keyword evidence="5" id="KW-0548">Nucleotidyltransferase</keyword>
<dbReference type="Pfam" id="PF17919">
    <property type="entry name" value="RT_RNaseH_2"/>
    <property type="match status" value="1"/>
</dbReference>
<feature type="compositionally biased region" description="Polar residues" evidence="12">
    <location>
        <begin position="1347"/>
        <end position="1356"/>
    </location>
</feature>
<dbReference type="FunFam" id="1.10.340.70:FF:000001">
    <property type="entry name" value="Retrovirus-related Pol polyprotein from transposon gypsy-like Protein"/>
    <property type="match status" value="1"/>
</dbReference>
<dbReference type="InterPro" id="IPR012337">
    <property type="entry name" value="RNaseH-like_sf"/>
</dbReference>
<dbReference type="InterPro" id="IPR001584">
    <property type="entry name" value="Integrase_cat-core"/>
</dbReference>
<dbReference type="InterPro" id="IPR041588">
    <property type="entry name" value="Integrase_H2C2"/>
</dbReference>
<dbReference type="InterPro" id="IPR043128">
    <property type="entry name" value="Rev_trsase/Diguanyl_cyclase"/>
</dbReference>
<dbReference type="Gene3D" id="3.10.10.10">
    <property type="entry name" value="HIV Type 1 Reverse Transcriptase, subunit A, domain 1"/>
    <property type="match status" value="1"/>
</dbReference>
<evidence type="ECO:0000256" key="10">
    <source>
        <dbReference type="ARBA" id="ARBA00023268"/>
    </source>
</evidence>
<accession>A0AAQ4QVG5</accession>
<dbReference type="GO" id="GO:0003676">
    <property type="term" value="F:nucleic acid binding"/>
    <property type="evidence" value="ECO:0007669"/>
    <property type="project" value="InterPro"/>
</dbReference>
<dbReference type="Gene3D" id="3.30.70.270">
    <property type="match status" value="2"/>
</dbReference>
<dbReference type="FunFam" id="3.30.420.10:FF:000032">
    <property type="entry name" value="Retrovirus-related Pol polyprotein from transposon 297-like Protein"/>
    <property type="match status" value="1"/>
</dbReference>
<evidence type="ECO:0000256" key="1">
    <source>
        <dbReference type="ARBA" id="ARBA00010879"/>
    </source>
</evidence>
<evidence type="ECO:0000313" key="16">
    <source>
        <dbReference type="Proteomes" id="UP000007635"/>
    </source>
</evidence>
<comment type="similarity">
    <text evidence="1">Belongs to the beta type-B retroviral polymerase family. HERV class-II K(HML-2) pol subfamily.</text>
</comment>
<evidence type="ECO:0000256" key="6">
    <source>
        <dbReference type="ARBA" id="ARBA00022722"/>
    </source>
</evidence>
<dbReference type="GeneTree" id="ENSGT01100000263500"/>
<dbReference type="GO" id="GO:0015074">
    <property type="term" value="P:DNA integration"/>
    <property type="evidence" value="ECO:0007669"/>
    <property type="project" value="InterPro"/>
</dbReference>
<dbReference type="SUPFAM" id="SSF56672">
    <property type="entry name" value="DNA/RNA polymerases"/>
    <property type="match status" value="1"/>
</dbReference>
<reference evidence="15 16" key="1">
    <citation type="journal article" date="2021" name="G3 (Bethesda)">
        <title>Improved contiguity of the threespine stickleback genome using long-read sequencing.</title>
        <authorList>
            <person name="Nath S."/>
            <person name="Shaw D.E."/>
            <person name="White M.A."/>
        </authorList>
    </citation>
    <scope>NUCLEOTIDE SEQUENCE [LARGE SCALE GENOMIC DNA]</scope>
    <source>
        <strain evidence="15 16">Lake Benthic</strain>
    </source>
</reference>
<dbReference type="InterPro" id="IPR050951">
    <property type="entry name" value="Retrovirus_Pol_polyprotein"/>
</dbReference>
<keyword evidence="9" id="KW-0695">RNA-directed DNA polymerase</keyword>
<name>A0AAQ4QVG5_GASAC</name>
<dbReference type="PROSITE" id="PS50994">
    <property type="entry name" value="INTEGRASE"/>
    <property type="match status" value="1"/>
</dbReference>
<feature type="compositionally biased region" description="Pro residues" evidence="12">
    <location>
        <begin position="1362"/>
        <end position="1373"/>
    </location>
</feature>
<organism evidence="15 16">
    <name type="scientific">Gasterosteus aculeatus aculeatus</name>
    <name type="common">three-spined stickleback</name>
    <dbReference type="NCBI Taxonomy" id="481459"/>
    <lineage>
        <taxon>Eukaryota</taxon>
        <taxon>Metazoa</taxon>
        <taxon>Chordata</taxon>
        <taxon>Craniata</taxon>
        <taxon>Vertebrata</taxon>
        <taxon>Euteleostomi</taxon>
        <taxon>Actinopterygii</taxon>
        <taxon>Neopterygii</taxon>
        <taxon>Teleostei</taxon>
        <taxon>Neoteleostei</taxon>
        <taxon>Acanthomorphata</taxon>
        <taxon>Eupercaria</taxon>
        <taxon>Perciformes</taxon>
        <taxon>Cottioidei</taxon>
        <taxon>Gasterosteales</taxon>
        <taxon>Gasterosteidae</taxon>
        <taxon>Gasterosteus</taxon>
    </lineage>
</organism>
<dbReference type="FunFam" id="3.10.10.10:FF:000007">
    <property type="entry name" value="Retrovirus-related Pol polyprotein from transposon 17.6-like Protein"/>
    <property type="match status" value="1"/>
</dbReference>
<dbReference type="GO" id="GO:0003964">
    <property type="term" value="F:RNA-directed DNA polymerase activity"/>
    <property type="evidence" value="ECO:0007669"/>
    <property type="project" value="UniProtKB-KW"/>
</dbReference>
<dbReference type="Ensembl" id="ENSGACT00000036726.1">
    <property type="protein sequence ID" value="ENSGACP00000069819.1"/>
    <property type="gene ID" value="ENSGACG00000026292.1"/>
</dbReference>
<dbReference type="InterPro" id="IPR036397">
    <property type="entry name" value="RNaseH_sf"/>
</dbReference>
<feature type="domain" description="Integrase catalytic" evidence="14">
    <location>
        <begin position="944"/>
        <end position="1102"/>
    </location>
</feature>
<keyword evidence="3" id="KW-0645">Protease</keyword>
<evidence type="ECO:0000256" key="3">
    <source>
        <dbReference type="ARBA" id="ARBA00022670"/>
    </source>
</evidence>
<reference evidence="15" key="2">
    <citation type="submission" date="2025-05" db="UniProtKB">
        <authorList>
            <consortium name="Ensembl"/>
        </authorList>
    </citation>
    <scope>IDENTIFICATION</scope>
</reference>
<keyword evidence="10" id="KW-0511">Multifunctional enzyme</keyword>
<dbReference type="InterPro" id="IPR043502">
    <property type="entry name" value="DNA/RNA_pol_sf"/>
</dbReference>
<evidence type="ECO:0000256" key="7">
    <source>
        <dbReference type="ARBA" id="ARBA00022759"/>
    </source>
</evidence>
<keyword evidence="8" id="KW-0378">Hydrolase</keyword>
<dbReference type="Pfam" id="PF17921">
    <property type="entry name" value="Integrase_H2C2"/>
    <property type="match status" value="1"/>
</dbReference>
<dbReference type="PROSITE" id="PS50878">
    <property type="entry name" value="RT_POL"/>
    <property type="match status" value="1"/>
</dbReference>
<dbReference type="Pfam" id="PF00078">
    <property type="entry name" value="RVT_1"/>
    <property type="match status" value="1"/>
</dbReference>
<dbReference type="Proteomes" id="UP000007635">
    <property type="component" value="Chromosome Y"/>
</dbReference>
<evidence type="ECO:0000256" key="2">
    <source>
        <dbReference type="ARBA" id="ARBA00012180"/>
    </source>
</evidence>
<dbReference type="PANTHER" id="PTHR37984">
    <property type="entry name" value="PROTEIN CBG26694"/>
    <property type="match status" value="1"/>
</dbReference>
<feature type="domain" description="Reverse transcriptase" evidence="13">
    <location>
        <begin position="343"/>
        <end position="522"/>
    </location>
</feature>
<dbReference type="GO" id="GO:0006508">
    <property type="term" value="P:proteolysis"/>
    <property type="evidence" value="ECO:0007669"/>
    <property type="project" value="UniProtKB-KW"/>
</dbReference>
<dbReference type="CDD" id="cd09274">
    <property type="entry name" value="RNase_HI_RT_Ty3"/>
    <property type="match status" value="1"/>
</dbReference>
<dbReference type="Gene3D" id="3.10.20.370">
    <property type="match status" value="1"/>
</dbReference>
<dbReference type="Pfam" id="PF00665">
    <property type="entry name" value="rve"/>
    <property type="match status" value="1"/>
</dbReference>
<dbReference type="EC" id="3.1.26.4" evidence="2"/>
<dbReference type="CDD" id="cd01647">
    <property type="entry name" value="RT_LTR"/>
    <property type="match status" value="1"/>
</dbReference>
<evidence type="ECO:0000256" key="11">
    <source>
        <dbReference type="ARBA" id="ARBA00039658"/>
    </source>
</evidence>
<evidence type="ECO:0000313" key="15">
    <source>
        <dbReference type="Ensembl" id="ENSGACP00000055344.1"/>
    </source>
</evidence>
<dbReference type="FunFam" id="3.10.20.370:FF:000001">
    <property type="entry name" value="Retrovirus-related Pol polyprotein from transposon 17.6-like protein"/>
    <property type="match status" value="1"/>
</dbReference>
<keyword evidence="6" id="KW-0540">Nuclease</keyword>
<dbReference type="SUPFAM" id="SSF53098">
    <property type="entry name" value="Ribonuclease H-like"/>
    <property type="match status" value="1"/>
</dbReference>
<feature type="region of interest" description="Disordered" evidence="12">
    <location>
        <begin position="1210"/>
        <end position="1284"/>
    </location>
</feature>
<evidence type="ECO:0000256" key="8">
    <source>
        <dbReference type="ARBA" id="ARBA00022801"/>
    </source>
</evidence>
<dbReference type="PANTHER" id="PTHR37984:SF5">
    <property type="entry name" value="PROTEIN NYNRIN-LIKE"/>
    <property type="match status" value="1"/>
</dbReference>
<evidence type="ECO:0000256" key="9">
    <source>
        <dbReference type="ARBA" id="ARBA00022918"/>
    </source>
</evidence>
<dbReference type="Gene3D" id="1.10.340.70">
    <property type="match status" value="1"/>
</dbReference>
<protein>
    <recommendedName>
        <fullName evidence="11">Gypsy retrotransposon integrase-like protein 1</fullName>
        <ecNumber evidence="2">3.1.26.4</ecNumber>
    </recommendedName>
</protein>
<feature type="region of interest" description="Disordered" evidence="12">
    <location>
        <begin position="1297"/>
        <end position="1373"/>
    </location>
</feature>
<evidence type="ECO:0000259" key="13">
    <source>
        <dbReference type="PROSITE" id="PS50878"/>
    </source>
</evidence>
<evidence type="ECO:0000259" key="14">
    <source>
        <dbReference type="PROSITE" id="PS50994"/>
    </source>
</evidence>
<dbReference type="InterPro" id="IPR041577">
    <property type="entry name" value="RT_RNaseH_2"/>
</dbReference>
<dbReference type="InterPro" id="IPR000477">
    <property type="entry name" value="RT_dom"/>
</dbReference>
<proteinExistence type="inferred from homology"/>
<dbReference type="Ensembl" id="ENSGACT00000040874.1">
    <property type="protein sequence ID" value="ENSGACP00000055344.1"/>
    <property type="gene ID" value="ENSGACG00000026292.1"/>
</dbReference>